<name>A0A432LE71_9BACI</name>
<reference evidence="1 2" key="1">
    <citation type="submission" date="2018-12" db="EMBL/GenBank/DDBJ databases">
        <title>Lysinibacillus antri sp. nov., isolated from a cave soil.</title>
        <authorList>
            <person name="Narsing Rao M.P."/>
            <person name="Zhang H."/>
            <person name="Dong Z.-Y."/>
            <person name="Niu X.-K."/>
            <person name="Zhang K."/>
            <person name="Fang B.-Z."/>
            <person name="Kang Y.-Q."/>
            <person name="Xiao M."/>
            <person name="Li W.-J."/>
        </authorList>
    </citation>
    <scope>NUCLEOTIDE SEQUENCE [LARGE SCALE GENOMIC DNA]</scope>
    <source>
        <strain evidence="1 2">SYSU K30002</strain>
    </source>
</reference>
<dbReference type="Proteomes" id="UP000287910">
    <property type="component" value="Unassembled WGS sequence"/>
</dbReference>
<gene>
    <name evidence="1" type="ORF">EK386_05260</name>
</gene>
<evidence type="ECO:0000313" key="1">
    <source>
        <dbReference type="EMBL" id="RUL55137.1"/>
    </source>
</evidence>
<dbReference type="RefSeq" id="WP_126657987.1">
    <property type="nucleotide sequence ID" value="NZ_RYYR01000005.1"/>
</dbReference>
<accession>A0A432LE71</accession>
<sequence>MKRSKNRYFSNDHGYSLLITLFALVLLSILGMSILTVSGNTLKNTSNERIDQAVYYIAEATVVEKRAEVLEKIKAIRDGINYNNYILKDNTVDIEGIKTEIFNRLKDEYGNVENNFERFNSTFNLGSGGSSSSFSLINNVAPTAEFDINVYKDGEEIVCQIIANGQIDNKERQVLQSIKINSNTIINVIEEDFIINESNGGSDPIVQIAPKFEFPTQTNAPSIIIANNSTIAHPASTLVNPKFVDEAKKWIEFAKTKGFTIITNGFTISNTTINGSYFVLNGDVVMNGNKSTKFIGTIIAPFSNIKINGNADLCGTIVANGYSASGGGNASISCSSLSLEPIENPIPDYKSDPIKQINITGELWTVQPIREI</sequence>
<dbReference type="EMBL" id="RYYR01000005">
    <property type="protein sequence ID" value="RUL55137.1"/>
    <property type="molecule type" value="Genomic_DNA"/>
</dbReference>
<evidence type="ECO:0008006" key="3">
    <source>
        <dbReference type="Google" id="ProtNLM"/>
    </source>
</evidence>
<protein>
    <recommendedName>
        <fullName evidence="3">Type 4 fimbrial biogenesis protein PilX N-terminal domain-containing protein</fullName>
    </recommendedName>
</protein>
<proteinExistence type="predicted"/>
<dbReference type="AlphaFoldDB" id="A0A432LE71"/>
<organism evidence="1 2">
    <name type="scientific">Lysinibacillus antri</name>
    <dbReference type="NCBI Taxonomy" id="2498145"/>
    <lineage>
        <taxon>Bacteria</taxon>
        <taxon>Bacillati</taxon>
        <taxon>Bacillota</taxon>
        <taxon>Bacilli</taxon>
        <taxon>Bacillales</taxon>
        <taxon>Bacillaceae</taxon>
        <taxon>Lysinibacillus</taxon>
    </lineage>
</organism>
<evidence type="ECO:0000313" key="2">
    <source>
        <dbReference type="Proteomes" id="UP000287910"/>
    </source>
</evidence>
<keyword evidence="2" id="KW-1185">Reference proteome</keyword>
<comment type="caution">
    <text evidence="1">The sequence shown here is derived from an EMBL/GenBank/DDBJ whole genome shotgun (WGS) entry which is preliminary data.</text>
</comment>